<dbReference type="PANTHER" id="PTHR47723">
    <property type="entry name" value="OS05G0353850 PROTEIN"/>
    <property type="match status" value="1"/>
</dbReference>
<gene>
    <name evidence="2" type="ORF">PanWU01x14_358330</name>
</gene>
<dbReference type="PANTHER" id="PTHR47723:SF21">
    <property type="entry name" value="POLYNUCLEOTIDYL TRANSFERASE, RIBONUCLEASE H-LIKE SUPERFAMILY PROTEIN"/>
    <property type="match status" value="1"/>
</dbReference>
<reference evidence="3" key="1">
    <citation type="submission" date="2016-06" db="EMBL/GenBank/DDBJ databases">
        <title>Parallel loss of symbiosis genes in relatives of nitrogen-fixing non-legume Parasponia.</title>
        <authorList>
            <person name="Van Velzen R."/>
            <person name="Holmer R."/>
            <person name="Bu F."/>
            <person name="Rutten L."/>
            <person name="Van Zeijl A."/>
            <person name="Liu W."/>
            <person name="Santuari L."/>
            <person name="Cao Q."/>
            <person name="Sharma T."/>
            <person name="Shen D."/>
            <person name="Roswanjaya Y."/>
            <person name="Wardhani T."/>
            <person name="Kalhor M.S."/>
            <person name="Jansen J."/>
            <person name="Van den Hoogen J."/>
            <person name="Gungor B."/>
            <person name="Hartog M."/>
            <person name="Hontelez J."/>
            <person name="Verver J."/>
            <person name="Yang W.-C."/>
            <person name="Schijlen E."/>
            <person name="Repin R."/>
            <person name="Schilthuizen M."/>
            <person name="Schranz E."/>
            <person name="Heidstra R."/>
            <person name="Miyata K."/>
            <person name="Fedorova E."/>
            <person name="Kohlen W."/>
            <person name="Bisseling T."/>
            <person name="Smit S."/>
            <person name="Geurts R."/>
        </authorList>
    </citation>
    <scope>NUCLEOTIDE SEQUENCE [LARGE SCALE GENOMIC DNA]</scope>
    <source>
        <strain evidence="3">cv. WU1-14</strain>
    </source>
</reference>
<dbReference type="OrthoDB" id="1165565at2759"/>
<dbReference type="Pfam" id="PF13456">
    <property type="entry name" value="RVT_3"/>
    <property type="match status" value="1"/>
</dbReference>
<accession>A0A2P5A8A9</accession>
<dbReference type="InterPro" id="IPR053151">
    <property type="entry name" value="RNase_H-like"/>
</dbReference>
<name>A0A2P5A8A9_PARAD</name>
<dbReference type="InterPro" id="IPR036397">
    <property type="entry name" value="RNaseH_sf"/>
</dbReference>
<organism evidence="2 3">
    <name type="scientific">Parasponia andersonii</name>
    <name type="common">Sponia andersonii</name>
    <dbReference type="NCBI Taxonomy" id="3476"/>
    <lineage>
        <taxon>Eukaryota</taxon>
        <taxon>Viridiplantae</taxon>
        <taxon>Streptophyta</taxon>
        <taxon>Embryophyta</taxon>
        <taxon>Tracheophyta</taxon>
        <taxon>Spermatophyta</taxon>
        <taxon>Magnoliopsida</taxon>
        <taxon>eudicotyledons</taxon>
        <taxon>Gunneridae</taxon>
        <taxon>Pentapetalae</taxon>
        <taxon>rosids</taxon>
        <taxon>fabids</taxon>
        <taxon>Rosales</taxon>
        <taxon>Cannabaceae</taxon>
        <taxon>Parasponia</taxon>
    </lineage>
</organism>
<feature type="domain" description="RNase H type-1" evidence="1">
    <location>
        <begin position="203"/>
        <end position="310"/>
    </location>
</feature>
<dbReference type="GO" id="GO:0003676">
    <property type="term" value="F:nucleic acid binding"/>
    <property type="evidence" value="ECO:0007669"/>
    <property type="project" value="InterPro"/>
</dbReference>
<evidence type="ECO:0000313" key="3">
    <source>
        <dbReference type="Proteomes" id="UP000237105"/>
    </source>
</evidence>
<evidence type="ECO:0000259" key="1">
    <source>
        <dbReference type="Pfam" id="PF13456"/>
    </source>
</evidence>
<evidence type="ECO:0000313" key="2">
    <source>
        <dbReference type="EMBL" id="PON32782.1"/>
    </source>
</evidence>
<dbReference type="GO" id="GO:0004523">
    <property type="term" value="F:RNA-DNA hybrid ribonuclease activity"/>
    <property type="evidence" value="ECO:0007669"/>
    <property type="project" value="InterPro"/>
</dbReference>
<dbReference type="EMBL" id="JXTB01000782">
    <property type="protein sequence ID" value="PON32782.1"/>
    <property type="molecule type" value="Genomic_DNA"/>
</dbReference>
<comment type="caution">
    <text evidence="2">The sequence shown here is derived from an EMBL/GenBank/DDBJ whole genome shotgun (WGS) entry which is preliminary data.</text>
</comment>
<dbReference type="Gene3D" id="3.30.420.10">
    <property type="entry name" value="Ribonuclease H-like superfamily/Ribonuclease H"/>
    <property type="match status" value="1"/>
</dbReference>
<proteinExistence type="predicted"/>
<dbReference type="AlphaFoldDB" id="A0A2P5A8A9"/>
<protein>
    <recommendedName>
        <fullName evidence="1">RNase H type-1 domain-containing protein</fullName>
    </recommendedName>
</protein>
<keyword evidence="3" id="KW-1185">Reference proteome</keyword>
<sequence length="314" mass="35597">MVGVPLSGNIHESQPRQVSSLIQKGFPSQGYYLVVDFILLDGNWDFPKLLSTFDLREISAITCVILPSISRQGNWIWAPSFNGCFSIKSAYLGDQHERFHNASPISQHLWNELWAAKLQHRHKVVGGNAYPKTIGHLFIICDVAKHIWFSSSWNLRPSQNYILDLAAWFSPIKDSITRWLPPPDGWLKINFDVGIDENFVVVPVVCRDCSGAIMAVETRRFDCSSPLVDKCRAALTAIELAISKKISHLILKRDAQIVINSLNGIEEACPWKISNLVFDCFNLLHSISVWKASFSLRLSNWLAHNLAQWACFFF</sequence>
<dbReference type="Proteomes" id="UP000237105">
    <property type="component" value="Unassembled WGS sequence"/>
</dbReference>
<dbReference type="InterPro" id="IPR002156">
    <property type="entry name" value="RNaseH_domain"/>
</dbReference>